<evidence type="ECO:0000313" key="1">
    <source>
        <dbReference type="EMBL" id="MBB4024350.1"/>
    </source>
</evidence>
<reference evidence="1 2" key="1">
    <citation type="submission" date="2020-08" db="EMBL/GenBank/DDBJ databases">
        <title>Genomic Encyclopedia of Type Strains, Phase IV (KMG-IV): sequencing the most valuable type-strain genomes for metagenomic binning, comparative biology and taxonomic classification.</title>
        <authorList>
            <person name="Goeker M."/>
        </authorList>
    </citation>
    <scope>NUCLEOTIDE SEQUENCE [LARGE SCALE GENOMIC DNA]</scope>
    <source>
        <strain evidence="1 2">DSM 105721</strain>
    </source>
</reference>
<accession>A0A7W6MX27</accession>
<protein>
    <submittedName>
        <fullName evidence="1">Uncharacterized protein</fullName>
    </submittedName>
</protein>
<gene>
    <name evidence="1" type="ORF">GGR14_000111</name>
</gene>
<comment type="caution">
    <text evidence="1">The sequence shown here is derived from an EMBL/GenBank/DDBJ whole genome shotgun (WGS) entry which is preliminary data.</text>
</comment>
<name>A0A7W6MX27_9BACT</name>
<keyword evidence="2" id="KW-1185">Reference proteome</keyword>
<dbReference type="Proteomes" id="UP000546007">
    <property type="component" value="Unassembled WGS sequence"/>
</dbReference>
<dbReference type="EMBL" id="JACIES010000001">
    <property type="protein sequence ID" value="MBB4024350.1"/>
    <property type="molecule type" value="Genomic_DNA"/>
</dbReference>
<organism evidence="1 2">
    <name type="scientific">Butyricimonas faecihominis</name>
    <dbReference type="NCBI Taxonomy" id="1472416"/>
    <lineage>
        <taxon>Bacteria</taxon>
        <taxon>Pseudomonadati</taxon>
        <taxon>Bacteroidota</taxon>
        <taxon>Bacteroidia</taxon>
        <taxon>Bacteroidales</taxon>
        <taxon>Odoribacteraceae</taxon>
        <taxon>Butyricimonas</taxon>
    </lineage>
</organism>
<evidence type="ECO:0000313" key="2">
    <source>
        <dbReference type="Proteomes" id="UP000546007"/>
    </source>
</evidence>
<proteinExistence type="predicted"/>
<sequence length="28" mass="3178">MLDMSVGYKIFNLIFPGMILVQTLDFGN</sequence>
<dbReference type="AlphaFoldDB" id="A0A7W6MX27"/>